<dbReference type="Pfam" id="PF21028">
    <property type="entry name" value="DUF1285_C"/>
    <property type="match status" value="1"/>
</dbReference>
<dbReference type="InterPro" id="IPR048341">
    <property type="entry name" value="DUF1285_N"/>
</dbReference>
<evidence type="ECO:0000313" key="3">
    <source>
        <dbReference type="EMBL" id="RDH44252.1"/>
    </source>
</evidence>
<dbReference type="PIRSF" id="PIRSF029557">
    <property type="entry name" value="UCP029557"/>
    <property type="match status" value="1"/>
</dbReference>
<evidence type="ECO:0000313" key="4">
    <source>
        <dbReference type="Proteomes" id="UP000257039"/>
    </source>
</evidence>
<sequence length="193" mass="22608">MTEFNRLNPEAIAANIQQGLKQSKPLPVNQWQPALCGSSDMRIDWHGTWYYRDSPIQRPALVRLFSRVLRREAEEYVLVTPVEKLTIQVEDVPFIAVIMDNQLHGITQHIKLTTQSGDSCPLSPSTRWETRETQNGEEIPYFEVRDNLWARVHRNVFYQLVALGEEHIVDKQRLFGFWSDHYFFPLTKQPIND</sequence>
<dbReference type="AlphaFoldDB" id="A0A4P9VQ96"/>
<dbReference type="EMBL" id="NDXW01000001">
    <property type="protein sequence ID" value="RDH44252.1"/>
    <property type="molecule type" value="Genomic_DNA"/>
</dbReference>
<dbReference type="InterPro" id="IPR010707">
    <property type="entry name" value="DUF1285"/>
</dbReference>
<protein>
    <submittedName>
        <fullName evidence="3">DUF1285 domain-containing protein</fullName>
    </submittedName>
</protein>
<dbReference type="Proteomes" id="UP000257039">
    <property type="component" value="Unassembled WGS sequence"/>
</dbReference>
<dbReference type="InterPro" id="IPR048342">
    <property type="entry name" value="DUF1285_C"/>
</dbReference>
<name>A0A4P9VQ96_9GAMM</name>
<reference evidence="3 4" key="1">
    <citation type="submission" date="2017-04" db="EMBL/GenBank/DDBJ databases">
        <title>Draft genome sequence of Zooshikella ganghwensis VG4 isolated from Red Sea sediments.</title>
        <authorList>
            <person name="Rehman Z."/>
            <person name="Alam I."/>
            <person name="Kamau A."/>
            <person name="Bajic V."/>
            <person name="Leiknes T."/>
        </authorList>
    </citation>
    <scope>NUCLEOTIDE SEQUENCE [LARGE SCALE GENOMIC DNA]</scope>
    <source>
        <strain evidence="3 4">VG4</strain>
    </source>
</reference>
<keyword evidence="4" id="KW-1185">Reference proteome</keyword>
<evidence type="ECO:0000259" key="1">
    <source>
        <dbReference type="Pfam" id="PF06938"/>
    </source>
</evidence>
<dbReference type="InterPro" id="IPR023361">
    <property type="entry name" value="DUF1285_beta_roll_sf"/>
</dbReference>
<accession>A0A4P9VQ96</accession>
<organism evidence="3 4">
    <name type="scientific">Zooshikella ganghwensis</name>
    <dbReference type="NCBI Taxonomy" id="202772"/>
    <lineage>
        <taxon>Bacteria</taxon>
        <taxon>Pseudomonadati</taxon>
        <taxon>Pseudomonadota</taxon>
        <taxon>Gammaproteobacteria</taxon>
        <taxon>Oceanospirillales</taxon>
        <taxon>Zooshikellaceae</taxon>
        <taxon>Zooshikella</taxon>
    </lineage>
</organism>
<dbReference type="Gene3D" id="3.10.540.10">
    <property type="entry name" value="duf1285 like domain"/>
    <property type="match status" value="1"/>
</dbReference>
<gene>
    <name evidence="3" type="ORF">B9G39_12785</name>
</gene>
<dbReference type="Gene3D" id="2.30.270.10">
    <property type="entry name" value="duf1285 protein"/>
    <property type="match status" value="1"/>
</dbReference>
<dbReference type="Pfam" id="PF06938">
    <property type="entry name" value="DUF1285_N"/>
    <property type="match status" value="1"/>
</dbReference>
<feature type="domain" description="DUF1285" evidence="2">
    <location>
        <begin position="93"/>
        <end position="186"/>
    </location>
</feature>
<comment type="caution">
    <text evidence="3">The sequence shown here is derived from an EMBL/GenBank/DDBJ whole genome shotgun (WGS) entry which is preliminary data.</text>
</comment>
<dbReference type="RefSeq" id="WP_094787444.1">
    <property type="nucleotide sequence ID" value="NZ_JAEVHG010000003.1"/>
</dbReference>
<feature type="domain" description="DUF1285" evidence="1">
    <location>
        <begin position="27"/>
        <end position="92"/>
    </location>
</feature>
<evidence type="ECO:0000259" key="2">
    <source>
        <dbReference type="Pfam" id="PF21028"/>
    </source>
</evidence>
<proteinExistence type="predicted"/>